<evidence type="ECO:0000313" key="12">
    <source>
        <dbReference type="Proteomes" id="UP000321638"/>
    </source>
</evidence>
<dbReference type="RefSeq" id="WP_147847364.1">
    <property type="nucleotide sequence ID" value="NZ_VDUZ01000012.1"/>
</dbReference>
<evidence type="ECO:0000256" key="3">
    <source>
        <dbReference type="ARBA" id="ARBA00022723"/>
    </source>
</evidence>
<keyword evidence="4 9" id="KW-0732">Signal</keyword>
<organism evidence="11 12">
    <name type="scientific">Vineibacter terrae</name>
    <dbReference type="NCBI Taxonomy" id="2586908"/>
    <lineage>
        <taxon>Bacteria</taxon>
        <taxon>Pseudomonadati</taxon>
        <taxon>Pseudomonadota</taxon>
        <taxon>Alphaproteobacteria</taxon>
        <taxon>Hyphomicrobiales</taxon>
        <taxon>Vineibacter</taxon>
    </lineage>
</organism>
<evidence type="ECO:0000256" key="9">
    <source>
        <dbReference type="RuleBase" id="RU364112"/>
    </source>
</evidence>
<gene>
    <name evidence="11" type="ORF">FHP25_12990</name>
</gene>
<dbReference type="InterPro" id="IPR038297">
    <property type="entry name" value="CcmH/CycL/NrfF/Ccl2_sf"/>
</dbReference>
<accession>A0A5C8PP67</accession>
<comment type="subcellular location">
    <subcellularLocation>
        <location evidence="8">Membrane</location>
        <topology evidence="8">Single-pass membrane protein</topology>
        <orientation evidence="8">Periplasmic side</orientation>
    </subcellularLocation>
</comment>
<sequence>MLMIIVSMAAHAVDPGEMLADPALEARARAISAEVRCVVCQNQSIDDSNAEIAHDMRRAIRERITQGDSDAQVVAFLRARYGDFVLLKPPFDIRTGLMWLGAPLALLLAAFLLWRGLRRAATKPAGGAPDLSSEERARLEALLGEDREARR</sequence>
<evidence type="ECO:0000313" key="11">
    <source>
        <dbReference type="EMBL" id="TXL76003.1"/>
    </source>
</evidence>
<dbReference type="InterPro" id="IPR005616">
    <property type="entry name" value="CcmH/CycL/Ccl2/NrfF_N"/>
</dbReference>
<keyword evidence="5" id="KW-0201">Cytochrome c-type biogenesis</keyword>
<evidence type="ECO:0000256" key="7">
    <source>
        <dbReference type="ARBA" id="ARBA00037230"/>
    </source>
</evidence>
<dbReference type="InterPro" id="IPR051263">
    <property type="entry name" value="C-type_cytochrome_biogenesis"/>
</dbReference>
<keyword evidence="12" id="KW-1185">Reference proteome</keyword>
<keyword evidence="9" id="KW-1133">Transmembrane helix</keyword>
<keyword evidence="9" id="KW-0812">Transmembrane</keyword>
<evidence type="ECO:0000256" key="2">
    <source>
        <dbReference type="ARBA" id="ARBA00022617"/>
    </source>
</evidence>
<evidence type="ECO:0000256" key="8">
    <source>
        <dbReference type="ARBA" id="ARBA00060491"/>
    </source>
</evidence>
<name>A0A5C8PP67_9HYPH</name>
<comment type="function">
    <text evidence="7">Required for the biogenesis of c-type cytochromes. Possible subunit of a heme lyase.</text>
</comment>
<dbReference type="GO" id="GO:0046872">
    <property type="term" value="F:metal ion binding"/>
    <property type="evidence" value="ECO:0007669"/>
    <property type="project" value="UniProtKB-KW"/>
</dbReference>
<dbReference type="GO" id="GO:0017004">
    <property type="term" value="P:cytochrome complex assembly"/>
    <property type="evidence" value="ECO:0007669"/>
    <property type="project" value="UniProtKB-KW"/>
</dbReference>
<dbReference type="FunFam" id="1.10.8.640:FF:000001">
    <property type="entry name" value="Cytochrome c-type biogenesis protein"/>
    <property type="match status" value="1"/>
</dbReference>
<evidence type="ECO:0000256" key="4">
    <source>
        <dbReference type="ARBA" id="ARBA00022729"/>
    </source>
</evidence>
<dbReference type="GO" id="GO:0005886">
    <property type="term" value="C:plasma membrane"/>
    <property type="evidence" value="ECO:0007669"/>
    <property type="project" value="TreeGrafter"/>
</dbReference>
<evidence type="ECO:0000256" key="1">
    <source>
        <dbReference type="ARBA" id="ARBA00010342"/>
    </source>
</evidence>
<protein>
    <recommendedName>
        <fullName evidence="9">Cytochrome c-type biogenesis protein</fullName>
    </recommendedName>
</protein>
<evidence type="ECO:0000256" key="6">
    <source>
        <dbReference type="ARBA" id="ARBA00023004"/>
    </source>
</evidence>
<comment type="caution">
    <text evidence="11">The sequence shown here is derived from an EMBL/GenBank/DDBJ whole genome shotgun (WGS) entry which is preliminary data.</text>
</comment>
<dbReference type="Gene3D" id="1.10.8.640">
    <property type="entry name" value="Cytochrome C biogenesis protein"/>
    <property type="match status" value="1"/>
</dbReference>
<reference evidence="11 12" key="1">
    <citation type="submission" date="2019-06" db="EMBL/GenBank/DDBJ databases">
        <title>New taxonomy in bacterial strain CC-CFT640, isolated from vineyard.</title>
        <authorList>
            <person name="Lin S.-Y."/>
            <person name="Tsai C.-F."/>
            <person name="Young C.-C."/>
        </authorList>
    </citation>
    <scope>NUCLEOTIDE SEQUENCE [LARGE SCALE GENOMIC DNA]</scope>
    <source>
        <strain evidence="11 12">CC-CFT640</strain>
    </source>
</reference>
<keyword evidence="3 9" id="KW-0479">Metal-binding</keyword>
<dbReference type="EMBL" id="VDUZ01000012">
    <property type="protein sequence ID" value="TXL76003.1"/>
    <property type="molecule type" value="Genomic_DNA"/>
</dbReference>
<keyword evidence="6 9" id="KW-0408">Iron</keyword>
<feature type="domain" description="CcmH/CycL/Ccl2/NrfF N-terminal" evidence="10">
    <location>
        <begin position="2"/>
        <end position="143"/>
    </location>
</feature>
<dbReference type="CDD" id="cd16378">
    <property type="entry name" value="CcmH_N"/>
    <property type="match status" value="1"/>
</dbReference>
<dbReference type="PANTHER" id="PTHR47870:SF1">
    <property type="entry name" value="CYTOCHROME C-TYPE BIOGENESIS PROTEIN CCMH"/>
    <property type="match status" value="1"/>
</dbReference>
<dbReference type="Proteomes" id="UP000321638">
    <property type="component" value="Unassembled WGS sequence"/>
</dbReference>
<dbReference type="Pfam" id="PF03918">
    <property type="entry name" value="CcmH"/>
    <property type="match status" value="1"/>
</dbReference>
<dbReference type="PANTHER" id="PTHR47870">
    <property type="entry name" value="CYTOCHROME C-TYPE BIOGENESIS PROTEIN CCMH"/>
    <property type="match status" value="1"/>
</dbReference>
<dbReference type="AlphaFoldDB" id="A0A5C8PP67"/>
<feature type="transmembrane region" description="Helical" evidence="9">
    <location>
        <begin position="96"/>
        <end position="114"/>
    </location>
</feature>
<keyword evidence="9" id="KW-0472">Membrane</keyword>
<dbReference type="OrthoDB" id="9804975at2"/>
<proteinExistence type="inferred from homology"/>
<keyword evidence="2 9" id="KW-0349">Heme</keyword>
<evidence type="ECO:0000259" key="10">
    <source>
        <dbReference type="Pfam" id="PF03918"/>
    </source>
</evidence>
<evidence type="ECO:0000256" key="5">
    <source>
        <dbReference type="ARBA" id="ARBA00022748"/>
    </source>
</evidence>
<comment type="similarity">
    <text evidence="1 9">Belongs to the CcmH/CycL/Ccl2/NrfF family.</text>
</comment>